<proteinExistence type="predicted"/>
<reference evidence="1 2" key="1">
    <citation type="journal article" date="2019" name="Genome Biol. Evol.">
        <title>Insights into the evolution of the New World diploid cottons (Gossypium, subgenus Houzingenia) based on genome sequencing.</title>
        <authorList>
            <person name="Grover C.E."/>
            <person name="Arick M.A. 2nd"/>
            <person name="Thrash A."/>
            <person name="Conover J.L."/>
            <person name="Sanders W.S."/>
            <person name="Peterson D.G."/>
            <person name="Frelichowski J.E."/>
            <person name="Scheffler J.A."/>
            <person name="Scheffler B.E."/>
            <person name="Wendel J.F."/>
        </authorList>
    </citation>
    <scope>NUCLEOTIDE SEQUENCE [LARGE SCALE GENOMIC DNA]</scope>
    <source>
        <strain evidence="1">8</strain>
        <tissue evidence="1">Leaf</tissue>
    </source>
</reference>
<sequence>MLFVRPFLLYRMKLWIPLL</sequence>
<dbReference type="AlphaFoldDB" id="A0A7J9E5T4"/>
<protein>
    <submittedName>
        <fullName evidence="1">Uncharacterized protein</fullName>
    </submittedName>
</protein>
<name>A0A7J9E5T4_9ROSI</name>
<dbReference type="EMBL" id="JABEZW010000006">
    <property type="protein sequence ID" value="MBA0768383.1"/>
    <property type="molecule type" value="Genomic_DNA"/>
</dbReference>
<evidence type="ECO:0000313" key="2">
    <source>
        <dbReference type="Proteomes" id="UP000593568"/>
    </source>
</evidence>
<keyword evidence="2" id="KW-1185">Reference proteome</keyword>
<comment type="caution">
    <text evidence="1">The sequence shown here is derived from an EMBL/GenBank/DDBJ whole genome shotgun (WGS) entry which is preliminary data.</text>
</comment>
<dbReference type="Proteomes" id="UP000593568">
    <property type="component" value="Unassembled WGS sequence"/>
</dbReference>
<evidence type="ECO:0000313" key="1">
    <source>
        <dbReference type="EMBL" id="MBA0768383.1"/>
    </source>
</evidence>
<accession>A0A7J9E5T4</accession>
<gene>
    <name evidence="1" type="ORF">Gotri_017185</name>
</gene>
<organism evidence="1 2">
    <name type="scientific">Gossypium trilobum</name>
    <dbReference type="NCBI Taxonomy" id="34281"/>
    <lineage>
        <taxon>Eukaryota</taxon>
        <taxon>Viridiplantae</taxon>
        <taxon>Streptophyta</taxon>
        <taxon>Embryophyta</taxon>
        <taxon>Tracheophyta</taxon>
        <taxon>Spermatophyta</taxon>
        <taxon>Magnoliopsida</taxon>
        <taxon>eudicotyledons</taxon>
        <taxon>Gunneridae</taxon>
        <taxon>Pentapetalae</taxon>
        <taxon>rosids</taxon>
        <taxon>malvids</taxon>
        <taxon>Malvales</taxon>
        <taxon>Malvaceae</taxon>
        <taxon>Malvoideae</taxon>
        <taxon>Gossypium</taxon>
    </lineage>
</organism>